<keyword evidence="2" id="KW-0238">DNA-binding</keyword>
<name>A0A1I5LQ99_9HYPH</name>
<evidence type="ECO:0000313" key="2">
    <source>
        <dbReference type="EMBL" id="SFO98986.1"/>
    </source>
</evidence>
<evidence type="ECO:0000256" key="1">
    <source>
        <dbReference type="ARBA" id="ARBA00005260"/>
    </source>
</evidence>
<dbReference type="STRING" id="655353.SAMN04488056_11767"/>
<dbReference type="Pfam" id="PF02583">
    <property type="entry name" value="Trns_repr_metal"/>
    <property type="match status" value="1"/>
</dbReference>
<dbReference type="EMBL" id="FOVR01000017">
    <property type="protein sequence ID" value="SFO98986.1"/>
    <property type="molecule type" value="Genomic_DNA"/>
</dbReference>
<dbReference type="PANTHER" id="PTHR33677">
    <property type="entry name" value="TRANSCRIPTIONAL REPRESSOR FRMR-RELATED"/>
    <property type="match status" value="1"/>
</dbReference>
<dbReference type="GO" id="GO:0003677">
    <property type="term" value="F:DNA binding"/>
    <property type="evidence" value="ECO:0007669"/>
    <property type="project" value="UniProtKB-KW"/>
</dbReference>
<dbReference type="InterPro" id="IPR038390">
    <property type="entry name" value="Metal_Tscrpt_repr_sf"/>
</dbReference>
<gene>
    <name evidence="2" type="ORF">SAMN04488056_11767</name>
</gene>
<dbReference type="RefSeq" id="WP_090075344.1">
    <property type="nucleotide sequence ID" value="NZ_FOVR01000017.1"/>
</dbReference>
<protein>
    <submittedName>
        <fullName evidence="2">DNA-binding transcriptional regulator, FrmR family</fullName>
    </submittedName>
</protein>
<dbReference type="CDD" id="cd10153">
    <property type="entry name" value="RcnR-FrmR-like_DUF156"/>
    <property type="match status" value="1"/>
</dbReference>
<evidence type="ECO:0000313" key="3">
    <source>
        <dbReference type="Proteomes" id="UP000199236"/>
    </source>
</evidence>
<accession>A0A1I5LQ99</accession>
<dbReference type="GO" id="GO:0045892">
    <property type="term" value="P:negative regulation of DNA-templated transcription"/>
    <property type="evidence" value="ECO:0007669"/>
    <property type="project" value="UniProtKB-ARBA"/>
</dbReference>
<sequence>MPKSPEDKKRALTRVRKIKGQCEALERAIEAGADCTPILQQIAAVRGAVNGLMVEVMDSHIREEFVFPDDPGGKKTQELLHLVRNYLK</sequence>
<dbReference type="GO" id="GO:0046872">
    <property type="term" value="F:metal ion binding"/>
    <property type="evidence" value="ECO:0007669"/>
    <property type="project" value="InterPro"/>
</dbReference>
<dbReference type="AlphaFoldDB" id="A0A1I5LQ99"/>
<dbReference type="InterPro" id="IPR003735">
    <property type="entry name" value="Metal_Tscrpt_repr"/>
</dbReference>
<reference evidence="2 3" key="1">
    <citation type="submission" date="2016-10" db="EMBL/GenBank/DDBJ databases">
        <authorList>
            <person name="de Groot N.N."/>
        </authorList>
    </citation>
    <scope>NUCLEOTIDE SEQUENCE [LARGE SCALE GENOMIC DNA]</scope>
    <source>
        <strain evidence="2 3">CGMCC 1.9157</strain>
    </source>
</reference>
<organism evidence="2 3">
    <name type="scientific">Cohaesibacter marisflavi</name>
    <dbReference type="NCBI Taxonomy" id="655353"/>
    <lineage>
        <taxon>Bacteria</taxon>
        <taxon>Pseudomonadati</taxon>
        <taxon>Pseudomonadota</taxon>
        <taxon>Alphaproteobacteria</taxon>
        <taxon>Hyphomicrobiales</taxon>
        <taxon>Cohaesibacteraceae</taxon>
    </lineage>
</organism>
<proteinExistence type="inferred from homology"/>
<dbReference type="OrthoDB" id="9806052at2"/>
<comment type="similarity">
    <text evidence="1">Belongs to the FrmR/RcnR family.</text>
</comment>
<dbReference type="Gene3D" id="1.20.58.1000">
    <property type="entry name" value="Metal-sensitive repressor, helix protomer"/>
    <property type="match status" value="1"/>
</dbReference>
<dbReference type="PANTHER" id="PTHR33677:SF5">
    <property type="entry name" value="TRANSCRIPTIONAL REPRESSOR FRMR"/>
    <property type="match status" value="1"/>
</dbReference>
<keyword evidence="3" id="KW-1185">Reference proteome</keyword>
<dbReference type="Proteomes" id="UP000199236">
    <property type="component" value="Unassembled WGS sequence"/>
</dbReference>